<dbReference type="AlphaFoldDB" id="A0A9E7UAJ3"/>
<dbReference type="InterPro" id="IPR038740">
    <property type="entry name" value="BioF2-like_GNAT_dom"/>
</dbReference>
<reference evidence="2" key="1">
    <citation type="submission" date="2022-09" db="EMBL/GenBank/DDBJ databases">
        <title>Diverse halophilic archaea isolated from saline environments.</title>
        <authorList>
            <person name="Cui H.-L."/>
        </authorList>
    </citation>
    <scope>NUCLEOTIDE SEQUENCE</scope>
    <source>
        <strain evidence="2">ZS-35-S2</strain>
    </source>
</reference>
<accession>A0A9E7UAJ3</accession>
<evidence type="ECO:0000259" key="1">
    <source>
        <dbReference type="Pfam" id="PF13480"/>
    </source>
</evidence>
<gene>
    <name evidence="2" type="ORF">N0B31_19645</name>
</gene>
<dbReference type="GeneID" id="74944685"/>
<dbReference type="KEGG" id="ssai:N0B31_19645"/>
<dbReference type="InterPro" id="IPR016181">
    <property type="entry name" value="Acyl_CoA_acyltransferase"/>
</dbReference>
<dbReference type="Gene3D" id="3.40.630.30">
    <property type="match status" value="1"/>
</dbReference>
<name>A0A9E7UAJ3_9EURY</name>
<dbReference type="EMBL" id="CP104003">
    <property type="protein sequence ID" value="UWM54318.1"/>
    <property type="molecule type" value="Genomic_DNA"/>
</dbReference>
<dbReference type="RefSeq" id="WP_260593338.1">
    <property type="nucleotide sequence ID" value="NZ_CP104003.1"/>
</dbReference>
<proteinExistence type="predicted"/>
<keyword evidence="3" id="KW-1185">Reference proteome</keyword>
<evidence type="ECO:0000313" key="3">
    <source>
        <dbReference type="Proteomes" id="UP001057580"/>
    </source>
</evidence>
<dbReference type="Proteomes" id="UP001057580">
    <property type="component" value="Chromosome"/>
</dbReference>
<dbReference type="InterPro" id="IPR050644">
    <property type="entry name" value="PG_Glycine_Bridge_Synth"/>
</dbReference>
<feature type="domain" description="BioF2-like acetyltransferase" evidence="1">
    <location>
        <begin position="170"/>
        <end position="302"/>
    </location>
</feature>
<dbReference type="PANTHER" id="PTHR36174:SF1">
    <property type="entry name" value="LIPID II:GLYCINE GLYCYLTRANSFERASE"/>
    <property type="match status" value="1"/>
</dbReference>
<dbReference type="PANTHER" id="PTHR36174">
    <property type="entry name" value="LIPID II:GLYCINE GLYCYLTRANSFERASE"/>
    <property type="match status" value="1"/>
</dbReference>
<dbReference type="Pfam" id="PF13480">
    <property type="entry name" value="Acetyltransf_6"/>
    <property type="match status" value="1"/>
</dbReference>
<protein>
    <submittedName>
        <fullName evidence="2">GNAT family N-acetyltransferase</fullName>
    </submittedName>
</protein>
<dbReference type="SUPFAM" id="SSF55729">
    <property type="entry name" value="Acyl-CoA N-acyltransferases (Nat)"/>
    <property type="match status" value="1"/>
</dbReference>
<organism evidence="2 3">
    <name type="scientific">Salinirubellus salinus</name>
    <dbReference type="NCBI Taxonomy" id="1364945"/>
    <lineage>
        <taxon>Archaea</taxon>
        <taxon>Methanobacteriati</taxon>
        <taxon>Methanobacteriota</taxon>
        <taxon>Stenosarchaea group</taxon>
        <taxon>Halobacteria</taxon>
        <taxon>Halobacteriales</taxon>
        <taxon>Natronomonadaceae</taxon>
        <taxon>Salinirubellus</taxon>
    </lineage>
</organism>
<evidence type="ECO:0000313" key="2">
    <source>
        <dbReference type="EMBL" id="UWM54318.1"/>
    </source>
</evidence>
<sequence>MVDVRFADDDDMERWDDIVTRSPQGTPFHRRAALDVMAEHSGTTLHPLVGYKGQEPVGLLPVFELSKGGLTALFSPPPRLKVSYQGPVLVNLEKLKRRKREGRTTRFVDGCLETLEEDLSPNYTHVRCGSRYIDTRAFAWNGFDVRSRYTYVVDLTPGPDALIDEFSSDARRNVRNGHDDRYEISEGGAETVERIVEQVRARHEAQDEPYPVSTAFVTDLWRALPEGTVRPYACTVDGEFAGGMITLESGDTVYRWQGGAKPESDLPVNDLVDWRIIRDAAERGLTRYDLVGANERSISRYKAKFAPHLEPYAEMESGTLLMRAARRLATTVRR</sequence>